<protein>
    <recommendedName>
        <fullName evidence="2">BIG2 domain-containing protein</fullName>
    </recommendedName>
</protein>
<dbReference type="EMBL" id="JAAWUZ010000056">
    <property type="protein sequence ID" value="NSG31044.1"/>
    <property type="molecule type" value="Genomic_DNA"/>
</dbReference>
<dbReference type="Pfam" id="PF02368">
    <property type="entry name" value="Big_2"/>
    <property type="match status" value="2"/>
</dbReference>
<name>A0ABX2H1E1_9FIRM</name>
<reference evidence="3 4" key="1">
    <citation type="journal article" date="2020" name="Cell Host Microbe">
        <title>Functional and Genomic Variation between Human-Derived Isolates of Lachnospiraceae Reveals Inter- and Intra-Species Diversity.</title>
        <authorList>
            <person name="Sorbara M.T."/>
            <person name="Littmann E.R."/>
            <person name="Fontana E."/>
            <person name="Moody T.U."/>
            <person name="Kohout C.E."/>
            <person name="Gjonbalaj M."/>
            <person name="Eaton V."/>
            <person name="Seok R."/>
            <person name="Leiner I.M."/>
            <person name="Pamer E.G."/>
        </authorList>
    </citation>
    <scope>NUCLEOTIDE SEQUENCE [LARGE SCALE GENOMIC DNA]</scope>
    <source>
        <strain evidence="3 4">MSK.14.16</strain>
    </source>
</reference>
<evidence type="ECO:0000313" key="3">
    <source>
        <dbReference type="EMBL" id="NSG31044.1"/>
    </source>
</evidence>
<gene>
    <name evidence="3" type="ORF">HFM93_12370</name>
</gene>
<evidence type="ECO:0000259" key="2">
    <source>
        <dbReference type="SMART" id="SM00635"/>
    </source>
</evidence>
<keyword evidence="1" id="KW-0732">Signal</keyword>
<dbReference type="SUPFAM" id="SSF49373">
    <property type="entry name" value="Invasin/intimin cell-adhesion fragments"/>
    <property type="match status" value="2"/>
</dbReference>
<comment type="caution">
    <text evidence="3">The sequence shown here is derived from an EMBL/GenBank/DDBJ whole genome shotgun (WGS) entry which is preliminary data.</text>
</comment>
<feature type="domain" description="BIG2" evidence="2">
    <location>
        <begin position="479"/>
        <end position="555"/>
    </location>
</feature>
<dbReference type="InterPro" id="IPR003343">
    <property type="entry name" value="Big_2"/>
</dbReference>
<feature type="domain" description="BIG2" evidence="2">
    <location>
        <begin position="401"/>
        <end position="471"/>
    </location>
</feature>
<dbReference type="SMART" id="SM00635">
    <property type="entry name" value="BID_2"/>
    <property type="match status" value="2"/>
</dbReference>
<dbReference type="Proteomes" id="UP000821846">
    <property type="component" value="Unassembled WGS sequence"/>
</dbReference>
<feature type="chain" id="PRO_5045657839" description="BIG2 domain-containing protein" evidence="1">
    <location>
        <begin position="26"/>
        <end position="557"/>
    </location>
</feature>
<feature type="signal peptide" evidence="1">
    <location>
        <begin position="1"/>
        <end position="25"/>
    </location>
</feature>
<evidence type="ECO:0000313" key="4">
    <source>
        <dbReference type="Proteomes" id="UP000821846"/>
    </source>
</evidence>
<dbReference type="Gene3D" id="2.60.40.1080">
    <property type="match status" value="2"/>
</dbReference>
<sequence>MKKKYYGILLAAVIAAGTIGVTAQAAELADTEKLTETANVTDDVNTANSTDASVQAQSDELEVPLVLNQTYTRSFSQVGQKYYFTFTPEETGYYYVDLNFPENMNIHVLDDYSSDALYFAEKLNNTESYTFCLELQDSVDGQVQGTGTITFRKAPDIKNVTLQKANARDVFYNADFETISPDGAKLTVEYENGTKTYSFDWDNGTAFSLTDDYKYVFNVMFLDANGNDISNVVNNPGMAGAKGNYQVRVSLKTLSMNSDNGEKEKLTGTGYPITIRDLSLNSSNKLDMKKSYSSLKYTDGETAYYWFTPDKSGAYYVSVTGYGADYWQKSCWFRVYEKTASGYQSKGMAIGTLNCKLEKGKQYILTADHYGKSSVFGACFAKADTYVPLEVAQTPYVELNVKSDVTVPLKVKSSYKIKTIRMPSTDRIVSYKSSDTKTATVSKNGTIKGKKIGTAKITVTLASGYSTSFNVKVQKKKVATKKITVDKKKITLKKKKSYKIKAELQPITASDKVTFTSSNKKVATVNAKGVVKAKKAGTAKITVKAGKKKAIVTVKVK</sequence>
<proteinExistence type="predicted"/>
<organism evidence="3 4">
    <name type="scientific">Faecalicatena fissicatena</name>
    <dbReference type="NCBI Taxonomy" id="290055"/>
    <lineage>
        <taxon>Bacteria</taxon>
        <taxon>Bacillati</taxon>
        <taxon>Bacillota</taxon>
        <taxon>Clostridia</taxon>
        <taxon>Lachnospirales</taxon>
        <taxon>Lachnospiraceae</taxon>
        <taxon>Faecalicatena</taxon>
    </lineage>
</organism>
<dbReference type="RefSeq" id="WP_173866845.1">
    <property type="nucleotide sequence ID" value="NZ_JAAWUU010000055.1"/>
</dbReference>
<evidence type="ECO:0000256" key="1">
    <source>
        <dbReference type="SAM" id="SignalP"/>
    </source>
</evidence>
<dbReference type="InterPro" id="IPR008964">
    <property type="entry name" value="Invasin/intimin_cell_adhesion"/>
</dbReference>
<keyword evidence="4" id="KW-1185">Reference proteome</keyword>
<accession>A0ABX2H1E1</accession>